<name>M9WGY6_9MOLU</name>
<keyword evidence="1" id="KW-0378">Hydrolase</keyword>
<dbReference type="KEGG" id="mput:MPUT9231_2910"/>
<accession>M9WGY6</accession>
<feature type="domain" description="HD" evidence="3">
    <location>
        <begin position="170"/>
        <end position="291"/>
    </location>
</feature>
<dbReference type="InterPro" id="IPR004365">
    <property type="entry name" value="NA-bd_OB_tRNA"/>
</dbReference>
<dbReference type="InterPro" id="IPR050798">
    <property type="entry name" value="YhaM_exoribonuc/phosphodiest"/>
</dbReference>
<reference evidence="4 5" key="1">
    <citation type="journal article" date="2013" name="Genome Announc.">
        <title>Complete Genome Sequence of Mycoplasma putrefaciens Strain 9231, One of the Agents of Contagious Agalactia in Goats.</title>
        <authorList>
            <person name="Dupuy V."/>
            <person name="Sirand-Pugnet P."/>
            <person name="Baranowski E."/>
            <person name="Barre A."/>
            <person name="Breton M."/>
            <person name="Couture C."/>
            <person name="Dordet-Frisoni E."/>
            <person name="Gaurivaud P."/>
            <person name="Jacob D."/>
            <person name="Lemaitre C."/>
            <person name="Manso-Silvan L."/>
            <person name="Nikolski M."/>
            <person name="Nouvel L.X."/>
            <person name="Poumarat F."/>
            <person name="Tardy F."/>
            <person name="Thebault P."/>
            <person name="Theil S."/>
            <person name="Citti C."/>
            <person name="Blanchard A."/>
            <person name="Thiaucourt F."/>
        </authorList>
    </citation>
    <scope>NUCLEOTIDE SEQUENCE [LARGE SCALE GENOMIC DNA]</scope>
    <source>
        <strain evidence="4">Mput9231</strain>
    </source>
</reference>
<dbReference type="SUPFAM" id="SSF50249">
    <property type="entry name" value="Nucleic acid-binding proteins"/>
    <property type="match status" value="1"/>
</dbReference>
<keyword evidence="5" id="KW-1185">Reference proteome</keyword>
<dbReference type="CDD" id="cd00077">
    <property type="entry name" value="HDc"/>
    <property type="match status" value="1"/>
</dbReference>
<dbReference type="Gene3D" id="2.40.50.140">
    <property type="entry name" value="Nucleic acid-binding proteins"/>
    <property type="match status" value="1"/>
</dbReference>
<dbReference type="PANTHER" id="PTHR37294">
    <property type="entry name" value="3'-5' EXORIBONUCLEASE YHAM"/>
    <property type="match status" value="1"/>
</dbReference>
<dbReference type="Gene3D" id="1.10.3210.10">
    <property type="entry name" value="Hypothetical protein af1432"/>
    <property type="match status" value="1"/>
</dbReference>
<dbReference type="InterPro" id="IPR003607">
    <property type="entry name" value="HD/PDEase_dom"/>
</dbReference>
<evidence type="ECO:0000313" key="5">
    <source>
        <dbReference type="Proteomes" id="UP000012984"/>
    </source>
</evidence>
<dbReference type="OrthoDB" id="9778453at2"/>
<evidence type="ECO:0000259" key="3">
    <source>
        <dbReference type="Pfam" id="PF01966"/>
    </source>
</evidence>
<dbReference type="AlphaFoldDB" id="M9WGY6"/>
<evidence type="ECO:0000256" key="1">
    <source>
        <dbReference type="ARBA" id="ARBA00022801"/>
    </source>
</evidence>
<dbReference type="GO" id="GO:0016787">
    <property type="term" value="F:hydrolase activity"/>
    <property type="evidence" value="ECO:0007669"/>
    <property type="project" value="UniProtKB-KW"/>
</dbReference>
<evidence type="ECO:0000313" key="4">
    <source>
        <dbReference type="EMBL" id="AGJ90715.1"/>
    </source>
</evidence>
<proteinExistence type="predicted"/>
<feature type="domain" description="OB" evidence="2">
    <location>
        <begin position="26"/>
        <end position="93"/>
    </location>
</feature>
<protein>
    <submittedName>
        <fullName evidence="4">Cmp-binding-factor 1</fullName>
    </submittedName>
</protein>
<dbReference type="InterPro" id="IPR012340">
    <property type="entry name" value="NA-bd_OB-fold"/>
</dbReference>
<dbReference type="Proteomes" id="UP000012984">
    <property type="component" value="Chromosome"/>
</dbReference>
<dbReference type="GO" id="GO:0003676">
    <property type="term" value="F:nucleic acid binding"/>
    <property type="evidence" value="ECO:0007669"/>
    <property type="project" value="InterPro"/>
</dbReference>
<dbReference type="Pfam" id="PF01336">
    <property type="entry name" value="tRNA_anti-codon"/>
    <property type="match status" value="1"/>
</dbReference>
<dbReference type="eggNOG" id="COG3481">
    <property type="taxonomic scope" value="Bacteria"/>
</dbReference>
<dbReference type="InterPro" id="IPR006674">
    <property type="entry name" value="HD_domain"/>
</dbReference>
<dbReference type="PANTHER" id="PTHR37294:SF1">
    <property type="entry name" value="3'-5' EXORIBONUCLEASE YHAM"/>
    <property type="match status" value="1"/>
</dbReference>
<dbReference type="EMBL" id="CP004357">
    <property type="protein sequence ID" value="AGJ90715.1"/>
    <property type="molecule type" value="Genomic_DNA"/>
</dbReference>
<evidence type="ECO:0000259" key="2">
    <source>
        <dbReference type="Pfam" id="PF01336"/>
    </source>
</evidence>
<dbReference type="GO" id="GO:0031125">
    <property type="term" value="P:rRNA 3'-end processing"/>
    <property type="evidence" value="ECO:0007669"/>
    <property type="project" value="TreeGrafter"/>
</dbReference>
<organism evidence="4 5">
    <name type="scientific">Mycoplasma putrefaciens Mput9231</name>
    <dbReference type="NCBI Taxonomy" id="1292033"/>
    <lineage>
        <taxon>Bacteria</taxon>
        <taxon>Bacillati</taxon>
        <taxon>Mycoplasmatota</taxon>
        <taxon>Mollicutes</taxon>
        <taxon>Mycoplasmataceae</taxon>
        <taxon>Mycoplasma</taxon>
    </lineage>
</organism>
<gene>
    <name evidence="4" type="ORF">MPUT9231_2910</name>
</gene>
<dbReference type="Pfam" id="PF01966">
    <property type="entry name" value="HD"/>
    <property type="match status" value="1"/>
</dbReference>
<dbReference type="PATRIC" id="fig|1292033.3.peg.283"/>
<sequence>MKLVKLNELSTPTKDVSTIAKIKEVTSSTTSTNKEFLSITLFNKTKTIQAKIWNCNEQDKEKIKPKSYILITSANLVEYQSKVQLIIRNYQIIKEEDLAKYKLTIDEFLKTSMLDTDKEYKYLISLINKFHNNVYRTITLKLFERYEQDFLNYPAGITVHHNVNGGLFWHSYTLVKNVLALKQNYSYAEIDWELLICGVILHDIGKIIEIIDVDGSDYSLEGKMLGHISIGNTQISKIADQLGFTTPDQNKYVTLLQHMILASHGKREYGSPVEPVIIEAYILSVLDGLDAKIFKINDELSQVNKDQWTQKIFFVDNKAFYKHK</sequence>
<dbReference type="SUPFAM" id="SSF109604">
    <property type="entry name" value="HD-domain/PDEase-like"/>
    <property type="match status" value="1"/>
</dbReference>
<dbReference type="HOGENOM" id="CLU_056349_2_0_14"/>